<dbReference type="SMART" id="SM00338">
    <property type="entry name" value="BRLZ"/>
    <property type="match status" value="1"/>
</dbReference>
<dbReference type="SUPFAM" id="SSF57959">
    <property type="entry name" value="Leucine zipper domain"/>
    <property type="match status" value="1"/>
</dbReference>
<feature type="coiled-coil region" evidence="1">
    <location>
        <begin position="141"/>
        <end position="168"/>
    </location>
</feature>
<organism evidence="4 5">
    <name type="scientific">Jimgerdemannia flammicorona</name>
    <dbReference type="NCBI Taxonomy" id="994334"/>
    <lineage>
        <taxon>Eukaryota</taxon>
        <taxon>Fungi</taxon>
        <taxon>Fungi incertae sedis</taxon>
        <taxon>Mucoromycota</taxon>
        <taxon>Mucoromycotina</taxon>
        <taxon>Endogonomycetes</taxon>
        <taxon>Endogonales</taxon>
        <taxon>Endogonaceae</taxon>
        <taxon>Jimgerdemannia</taxon>
    </lineage>
</organism>
<name>A0A433Q9Q7_9FUNG</name>
<dbReference type="PROSITE" id="PS00036">
    <property type="entry name" value="BZIP_BASIC"/>
    <property type="match status" value="1"/>
</dbReference>
<keyword evidence="5" id="KW-1185">Reference proteome</keyword>
<sequence>MEDQTELFDFLELDVDNDTFGSDSDKISDFTMVDVPEIQPTVPPSSSPAPTKLEAEGGAFNISWSNDHDRAPAPIPVRRESAKSKSPGPENGDESVKAVMPLPKPRGIRRAPEPEDASHAEKRLKNTDAARRSRLKKFLKIASLQKKVQELQSQNAQLSLRVAVLESDKAGWEVKESEYQKRLKQAEGRSKEGTPSEIPDLGVAGMLDFSGQQQLFVDSLSILYS</sequence>
<keyword evidence="1" id="KW-0175">Coiled coil</keyword>
<dbReference type="PROSITE" id="PS50217">
    <property type="entry name" value="BZIP"/>
    <property type="match status" value="1"/>
</dbReference>
<comment type="caution">
    <text evidence="4">The sequence shown here is derived from an EMBL/GenBank/DDBJ whole genome shotgun (WGS) entry which is preliminary data.</text>
</comment>
<dbReference type="CDD" id="cd12193">
    <property type="entry name" value="bZIP_GCN4"/>
    <property type="match status" value="1"/>
</dbReference>
<feature type="compositionally biased region" description="Basic and acidic residues" evidence="2">
    <location>
        <begin position="110"/>
        <end position="131"/>
    </location>
</feature>
<evidence type="ECO:0000256" key="2">
    <source>
        <dbReference type="SAM" id="MobiDB-lite"/>
    </source>
</evidence>
<dbReference type="AlphaFoldDB" id="A0A433Q9Q7"/>
<dbReference type="InterPro" id="IPR004827">
    <property type="entry name" value="bZIP"/>
</dbReference>
<proteinExistence type="predicted"/>
<evidence type="ECO:0000256" key="1">
    <source>
        <dbReference type="SAM" id="Coils"/>
    </source>
</evidence>
<dbReference type="GO" id="GO:0003700">
    <property type="term" value="F:DNA-binding transcription factor activity"/>
    <property type="evidence" value="ECO:0007669"/>
    <property type="project" value="InterPro"/>
</dbReference>
<feature type="region of interest" description="Disordered" evidence="2">
    <location>
        <begin position="36"/>
        <end position="131"/>
    </location>
</feature>
<dbReference type="Proteomes" id="UP000274822">
    <property type="component" value="Unassembled WGS sequence"/>
</dbReference>
<evidence type="ECO:0000313" key="5">
    <source>
        <dbReference type="Proteomes" id="UP000274822"/>
    </source>
</evidence>
<protein>
    <recommendedName>
        <fullName evidence="3">BZIP domain-containing protein</fullName>
    </recommendedName>
</protein>
<accession>A0A433Q9Q7</accession>
<evidence type="ECO:0000259" key="3">
    <source>
        <dbReference type="PROSITE" id="PS50217"/>
    </source>
</evidence>
<dbReference type="InterPro" id="IPR046347">
    <property type="entry name" value="bZIP_sf"/>
</dbReference>
<reference evidence="4 5" key="1">
    <citation type="journal article" date="2018" name="New Phytol.">
        <title>Phylogenomics of Endogonaceae and evolution of mycorrhizas within Mucoromycota.</title>
        <authorList>
            <person name="Chang Y."/>
            <person name="Desiro A."/>
            <person name="Na H."/>
            <person name="Sandor L."/>
            <person name="Lipzen A."/>
            <person name="Clum A."/>
            <person name="Barry K."/>
            <person name="Grigoriev I.V."/>
            <person name="Martin F.M."/>
            <person name="Stajich J.E."/>
            <person name="Smith M.E."/>
            <person name="Bonito G."/>
            <person name="Spatafora J.W."/>
        </authorList>
    </citation>
    <scope>NUCLEOTIDE SEQUENCE [LARGE SCALE GENOMIC DNA]</scope>
    <source>
        <strain evidence="4 5">AD002</strain>
    </source>
</reference>
<gene>
    <name evidence="4" type="ORF">BC938DRAFT_470650</name>
</gene>
<evidence type="ECO:0000313" key="4">
    <source>
        <dbReference type="EMBL" id="RUS26526.1"/>
    </source>
</evidence>
<feature type="domain" description="BZIP" evidence="3">
    <location>
        <begin position="116"/>
        <end position="168"/>
    </location>
</feature>
<dbReference type="Pfam" id="PF07716">
    <property type="entry name" value="bZIP_2"/>
    <property type="match status" value="1"/>
</dbReference>
<feature type="compositionally biased region" description="Basic and acidic residues" evidence="2">
    <location>
        <begin position="66"/>
        <end position="83"/>
    </location>
</feature>
<dbReference type="EMBL" id="RBNJ01010269">
    <property type="protein sequence ID" value="RUS26526.1"/>
    <property type="molecule type" value="Genomic_DNA"/>
</dbReference>
<dbReference type="Gene3D" id="3.30.160.60">
    <property type="entry name" value="Classic Zinc Finger"/>
    <property type="match status" value="1"/>
</dbReference>